<dbReference type="Proteomes" id="UP000235145">
    <property type="component" value="Unassembled WGS sequence"/>
</dbReference>
<feature type="compositionally biased region" description="Low complexity" evidence="1">
    <location>
        <begin position="467"/>
        <end position="484"/>
    </location>
</feature>
<gene>
    <name evidence="2" type="ORF">LSAT_V11C700345370</name>
</gene>
<reference evidence="2 3" key="1">
    <citation type="journal article" date="2017" name="Nat. Commun.">
        <title>Genome assembly with in vitro proximity ligation data and whole-genome triplication in lettuce.</title>
        <authorList>
            <person name="Reyes-Chin-Wo S."/>
            <person name="Wang Z."/>
            <person name="Yang X."/>
            <person name="Kozik A."/>
            <person name="Arikit S."/>
            <person name="Song C."/>
            <person name="Xia L."/>
            <person name="Froenicke L."/>
            <person name="Lavelle D.O."/>
            <person name="Truco M.J."/>
            <person name="Xia R."/>
            <person name="Zhu S."/>
            <person name="Xu C."/>
            <person name="Xu H."/>
            <person name="Xu X."/>
            <person name="Cox K."/>
            <person name="Korf I."/>
            <person name="Meyers B.C."/>
            <person name="Michelmore R.W."/>
        </authorList>
    </citation>
    <scope>NUCLEOTIDE SEQUENCE [LARGE SCALE GENOMIC DNA]</scope>
    <source>
        <strain evidence="3">cv. Salinas</strain>
        <tissue evidence="2">Seedlings</tissue>
    </source>
</reference>
<evidence type="ECO:0000313" key="3">
    <source>
        <dbReference type="Proteomes" id="UP000235145"/>
    </source>
</evidence>
<dbReference type="AlphaFoldDB" id="A0A9R1UZG4"/>
<sequence>MLGLPSGGSLLSNMDYISENNEESYMFEWKKQYENIDKLRLKQLKIELVQTSVVHDNFIINFLVLFINTYCESTSMGKCNLNPLYLIRRDTNLSSIDWCDYIVDCLVRTKKVYNPEKESSFFYGPAAYLMLLYVDSFKFGHLQVTRKHPTIFYWTSEKIRFLEDILQESEGFGCGHVNEAYVEEEFQESEYNEEESGGDEVESDDEEDLCDEDEEDFDVNKVSDVEVYESKISCMYQKMEDLKKDLVVKIDEGVLKFPQNYGNDFLNDDENVEDYDQGKCSGGQGDGSGPYESNIGKNHVEGKGDYDEDDEQGSGSGCNKEEDMILNFVVENVTKSVSLIDSQEVVSFSQFICDPVVESFLKTLDQGTDGCLNQKLVEDDVNLNLTGIDDGTVNLGEDDHKNKVILDLTVDKIIVAKKDGEGEDVDDCSNKNKDGEIVEDCSNKNKDSNETRSLKNDLVPSFSIGFSQDSEGSKKSSQSQISSERMTKKKIKDIVILGNPSAGLECVIPNVDVIDASPVSSAPPLGTLEGPSKLVSSKHKDINEEATLVVDVKGKRQMNFSYVYKSPLKERLIDFKPSLTQVENVVCEWLFSLQGNPGVLDSWSRILNHEEKFRDVVNSPLKLFMNSDTTFLFEYTHLNETGKYKVFKESFSRSVFGDRDLKVLKDVDMVFFPVLRHEHIYLIVMNLKKRAFEVIDNGADDADFDDKYGVVFKPLKKSFLKYLKEIGHVKANEMADKSITPTYGELFWRKVSKWKCGLPKKVVLKKKTLEKLRMKYAAAILTSEINTKRDDVLKAAYEYQKVDQKIHGKHAYDAQWNIERRSLLDVFEVEECCSFKEDFFLMNNISLHQICSKDLFCSMEIIFLSNGGRVLGVGYNLYENLARNMKNKNLGKWGT</sequence>
<evidence type="ECO:0000313" key="2">
    <source>
        <dbReference type="EMBL" id="KAJ0197167.1"/>
    </source>
</evidence>
<evidence type="ECO:0008006" key="4">
    <source>
        <dbReference type="Google" id="ProtNLM"/>
    </source>
</evidence>
<dbReference type="EMBL" id="NBSK02000007">
    <property type="protein sequence ID" value="KAJ0197167.1"/>
    <property type="molecule type" value="Genomic_DNA"/>
</dbReference>
<evidence type="ECO:0000256" key="1">
    <source>
        <dbReference type="SAM" id="MobiDB-lite"/>
    </source>
</evidence>
<keyword evidence="3" id="KW-1185">Reference proteome</keyword>
<comment type="caution">
    <text evidence="2">The sequence shown here is derived from an EMBL/GenBank/DDBJ whole genome shotgun (WGS) entry which is preliminary data.</text>
</comment>
<accession>A0A9R1UZG4</accession>
<feature type="compositionally biased region" description="Basic and acidic residues" evidence="1">
    <location>
        <begin position="428"/>
        <end position="455"/>
    </location>
</feature>
<dbReference type="PANTHER" id="PTHR34835:SF90">
    <property type="entry name" value="AMINOTRANSFERASE-LIKE PLANT MOBILE DOMAIN-CONTAINING PROTEIN"/>
    <property type="match status" value="1"/>
</dbReference>
<name>A0A9R1UZG4_LACSA</name>
<protein>
    <recommendedName>
        <fullName evidence="4">Ubiquitin-like protease family profile domain-containing protein</fullName>
    </recommendedName>
</protein>
<dbReference type="Gene3D" id="3.40.395.10">
    <property type="entry name" value="Adenoviral Proteinase, Chain A"/>
    <property type="match status" value="1"/>
</dbReference>
<proteinExistence type="predicted"/>
<feature type="region of interest" description="Disordered" evidence="1">
    <location>
        <begin position="267"/>
        <end position="318"/>
    </location>
</feature>
<feature type="region of interest" description="Disordered" evidence="1">
    <location>
        <begin position="421"/>
        <end position="485"/>
    </location>
</feature>
<dbReference type="PANTHER" id="PTHR34835">
    <property type="entry name" value="OS07G0283600 PROTEIN-RELATED"/>
    <property type="match status" value="1"/>
</dbReference>
<feature type="region of interest" description="Disordered" evidence="1">
    <location>
        <begin position="189"/>
        <end position="216"/>
    </location>
</feature>
<organism evidence="2 3">
    <name type="scientific">Lactuca sativa</name>
    <name type="common">Garden lettuce</name>
    <dbReference type="NCBI Taxonomy" id="4236"/>
    <lineage>
        <taxon>Eukaryota</taxon>
        <taxon>Viridiplantae</taxon>
        <taxon>Streptophyta</taxon>
        <taxon>Embryophyta</taxon>
        <taxon>Tracheophyta</taxon>
        <taxon>Spermatophyta</taxon>
        <taxon>Magnoliopsida</taxon>
        <taxon>eudicotyledons</taxon>
        <taxon>Gunneridae</taxon>
        <taxon>Pentapetalae</taxon>
        <taxon>asterids</taxon>
        <taxon>campanulids</taxon>
        <taxon>Asterales</taxon>
        <taxon>Asteraceae</taxon>
        <taxon>Cichorioideae</taxon>
        <taxon>Cichorieae</taxon>
        <taxon>Lactucinae</taxon>
        <taxon>Lactuca</taxon>
    </lineage>
</organism>